<dbReference type="Gene3D" id="3.40.366.10">
    <property type="entry name" value="Malonyl-Coenzyme A Acyl Carrier Protein, domain 2"/>
    <property type="match status" value="1"/>
</dbReference>
<dbReference type="Gene3D" id="3.90.180.10">
    <property type="entry name" value="Medium-chain alcohol dehydrogenases, catalytic domain"/>
    <property type="match status" value="1"/>
</dbReference>
<keyword evidence="2" id="KW-0597">Phosphoprotein</keyword>
<keyword evidence="7" id="KW-0012">Acyltransferase</keyword>
<dbReference type="Pfam" id="PF08240">
    <property type="entry name" value="ADH_N"/>
    <property type="match status" value="1"/>
</dbReference>
<evidence type="ECO:0000256" key="6">
    <source>
        <dbReference type="ARBA" id="ARBA00023268"/>
    </source>
</evidence>
<comment type="caution">
    <text evidence="12">The sequence shown here is derived from an EMBL/GenBank/DDBJ whole genome shotgun (WGS) entry which is preliminary data.</text>
</comment>
<proteinExistence type="predicted"/>
<dbReference type="InterPro" id="IPR029063">
    <property type="entry name" value="SAM-dependent_MTases_sf"/>
</dbReference>
<dbReference type="GO" id="GO:0016491">
    <property type="term" value="F:oxidoreductase activity"/>
    <property type="evidence" value="ECO:0007669"/>
    <property type="project" value="UniProtKB-KW"/>
</dbReference>
<keyword evidence="3" id="KW-0808">Transferase</keyword>
<dbReference type="PROSITE" id="PS52004">
    <property type="entry name" value="KS3_2"/>
    <property type="match status" value="1"/>
</dbReference>
<dbReference type="InterPro" id="IPR006162">
    <property type="entry name" value="Ppantetheine_attach_site"/>
</dbReference>
<dbReference type="Gene3D" id="3.40.47.10">
    <property type="match status" value="1"/>
</dbReference>
<dbReference type="SMART" id="SM00829">
    <property type="entry name" value="PKS_ER"/>
    <property type="match status" value="1"/>
</dbReference>
<dbReference type="SMART" id="SM00822">
    <property type="entry name" value="PKS_KR"/>
    <property type="match status" value="1"/>
</dbReference>
<evidence type="ECO:0000256" key="5">
    <source>
        <dbReference type="ARBA" id="ARBA00023002"/>
    </source>
</evidence>
<dbReference type="Gene3D" id="1.10.1200.10">
    <property type="entry name" value="ACP-like"/>
    <property type="match status" value="1"/>
</dbReference>
<gene>
    <name evidence="12" type="ORF">IMSHALPRED_008375</name>
</gene>
<dbReference type="InterPro" id="IPR036291">
    <property type="entry name" value="NAD(P)-bd_dom_sf"/>
</dbReference>
<evidence type="ECO:0000256" key="8">
    <source>
        <dbReference type="PROSITE-ProRule" id="PRU01363"/>
    </source>
</evidence>
<dbReference type="GO" id="GO:0031177">
    <property type="term" value="F:phosphopantetheine binding"/>
    <property type="evidence" value="ECO:0007669"/>
    <property type="project" value="InterPro"/>
</dbReference>
<name>A0A8H3EPQ8_9LECA</name>
<dbReference type="InterPro" id="IPR050091">
    <property type="entry name" value="PKS_NRPS_Biosynth_Enz"/>
</dbReference>
<dbReference type="InterPro" id="IPR049900">
    <property type="entry name" value="PKS_mFAS_DH"/>
</dbReference>
<dbReference type="PANTHER" id="PTHR43775">
    <property type="entry name" value="FATTY ACID SYNTHASE"/>
    <property type="match status" value="1"/>
</dbReference>
<dbReference type="InterPro" id="IPR056501">
    <property type="entry name" value="NAD-bd_HRPKS_sdrA"/>
</dbReference>
<dbReference type="InterPro" id="IPR020843">
    <property type="entry name" value="ER"/>
</dbReference>
<dbReference type="InterPro" id="IPR049552">
    <property type="entry name" value="PKS_DH_N"/>
</dbReference>
<accession>A0A8H3EPQ8</accession>
<dbReference type="Pfam" id="PF00698">
    <property type="entry name" value="Acyl_transf_1"/>
    <property type="match status" value="1"/>
</dbReference>
<feature type="region of interest" description="N-terminal hotdog fold" evidence="8">
    <location>
        <begin position="769"/>
        <end position="904"/>
    </location>
</feature>
<dbReference type="InterPro" id="IPR042104">
    <property type="entry name" value="PKS_dehydratase_sf"/>
</dbReference>
<keyword evidence="4" id="KW-0521">NADP</keyword>
<dbReference type="SMART" id="SM00826">
    <property type="entry name" value="PKS_DH"/>
    <property type="match status" value="1"/>
</dbReference>
<dbReference type="Pfam" id="PF08659">
    <property type="entry name" value="KR"/>
    <property type="match status" value="1"/>
</dbReference>
<dbReference type="InterPro" id="IPR013968">
    <property type="entry name" value="PKS_KR"/>
</dbReference>
<feature type="domain" description="Carrier" evidence="9">
    <location>
        <begin position="2301"/>
        <end position="2379"/>
    </location>
</feature>
<evidence type="ECO:0000256" key="7">
    <source>
        <dbReference type="ARBA" id="ARBA00023315"/>
    </source>
</evidence>
<dbReference type="InterPro" id="IPR013217">
    <property type="entry name" value="Methyltransf_12"/>
</dbReference>
<dbReference type="Pfam" id="PF23114">
    <property type="entry name" value="NAD-bd_HRPKS_sdrA"/>
    <property type="match status" value="1"/>
</dbReference>
<dbReference type="InterPro" id="IPR014031">
    <property type="entry name" value="Ketoacyl_synth_C"/>
</dbReference>
<dbReference type="InterPro" id="IPR016036">
    <property type="entry name" value="Malonyl_transacylase_ACP-bd"/>
</dbReference>
<dbReference type="SUPFAM" id="SSF53335">
    <property type="entry name" value="S-adenosyl-L-methionine-dependent methyltransferases"/>
    <property type="match status" value="1"/>
</dbReference>
<dbReference type="InterPro" id="IPR001227">
    <property type="entry name" value="Ac_transferase_dom_sf"/>
</dbReference>
<dbReference type="InterPro" id="IPR049551">
    <property type="entry name" value="PKS_DH_C"/>
</dbReference>
<keyword evidence="13" id="KW-1185">Reference proteome</keyword>
<dbReference type="SUPFAM" id="SSF52151">
    <property type="entry name" value="FabD/lysophospholipase-like"/>
    <property type="match status" value="1"/>
</dbReference>
<dbReference type="CDD" id="cd02440">
    <property type="entry name" value="AdoMet_MTases"/>
    <property type="match status" value="1"/>
</dbReference>
<dbReference type="FunFam" id="3.40.50.720:FF:000209">
    <property type="entry name" value="Polyketide synthase Pks12"/>
    <property type="match status" value="1"/>
</dbReference>
<evidence type="ECO:0000256" key="2">
    <source>
        <dbReference type="ARBA" id="ARBA00022553"/>
    </source>
</evidence>
<organism evidence="12 13">
    <name type="scientific">Imshaugia aleurites</name>
    <dbReference type="NCBI Taxonomy" id="172621"/>
    <lineage>
        <taxon>Eukaryota</taxon>
        <taxon>Fungi</taxon>
        <taxon>Dikarya</taxon>
        <taxon>Ascomycota</taxon>
        <taxon>Pezizomycotina</taxon>
        <taxon>Lecanoromycetes</taxon>
        <taxon>OSLEUM clade</taxon>
        <taxon>Lecanoromycetidae</taxon>
        <taxon>Lecanorales</taxon>
        <taxon>Lecanorineae</taxon>
        <taxon>Parmeliaceae</taxon>
        <taxon>Imshaugia</taxon>
    </lineage>
</organism>
<dbReference type="SUPFAM" id="SSF55048">
    <property type="entry name" value="Probable ACP-binding domain of malonyl-CoA ACP transacylase"/>
    <property type="match status" value="1"/>
</dbReference>
<dbReference type="Pfam" id="PF16197">
    <property type="entry name" value="KAsynt_C_assoc"/>
    <property type="match status" value="1"/>
</dbReference>
<dbReference type="GO" id="GO:1901336">
    <property type="term" value="P:lactone biosynthetic process"/>
    <property type="evidence" value="ECO:0007669"/>
    <property type="project" value="UniProtKB-ARBA"/>
</dbReference>
<dbReference type="InterPro" id="IPR016035">
    <property type="entry name" value="Acyl_Trfase/lysoPLipase"/>
</dbReference>
<keyword evidence="5" id="KW-0560">Oxidoreductase</keyword>
<protein>
    <recommendedName>
        <fullName evidence="14">Carrier domain-containing protein</fullName>
    </recommendedName>
</protein>
<evidence type="ECO:0000256" key="3">
    <source>
        <dbReference type="ARBA" id="ARBA00022679"/>
    </source>
</evidence>
<dbReference type="InterPro" id="IPR057326">
    <property type="entry name" value="KR_dom"/>
</dbReference>
<evidence type="ECO:0000256" key="1">
    <source>
        <dbReference type="ARBA" id="ARBA00022450"/>
    </source>
</evidence>
<evidence type="ECO:0000256" key="4">
    <source>
        <dbReference type="ARBA" id="ARBA00022857"/>
    </source>
</evidence>
<dbReference type="SMART" id="SM00823">
    <property type="entry name" value="PKS_PP"/>
    <property type="match status" value="1"/>
</dbReference>
<keyword evidence="6" id="KW-0511">Multifunctional enzyme</keyword>
<dbReference type="InterPro" id="IPR020806">
    <property type="entry name" value="PKS_PP-bd"/>
</dbReference>
<feature type="domain" description="PKS/mFAS DH" evidence="11">
    <location>
        <begin position="769"/>
        <end position="1086"/>
    </location>
</feature>
<dbReference type="Pfam" id="PF00109">
    <property type="entry name" value="ketoacyl-synt"/>
    <property type="match status" value="1"/>
</dbReference>
<sequence length="2392" mass="262565">MVAMTALHFLSPDGKCQSFDKKANGYARGEGAACIILKPLDAALRDGDVVRAVIRGTAVNQDGKTPGITLPSIQAQEDLIRTAYRNAGLGLADTAYFEDHGTGTPAGDPLEAGSLGSTFGQARGPGNPIFVGSVKTNIGHMEGASGLAGLIKAVYALENGAIPGNLWFEEANPRIPRDDLNMKVPTKLTSWPSKGIRRVSVNSFGYGGTNAHVILDDALHYLKALGLAGHHNTSETPYNSDASTINSEVGNPYSNADTSDTSYNSQDHFAWGSSDHFPSVRGARVSKLIVISAQEQGGLDRMRKLLARYLDCKLDDRNDETLLKRLAYTLAQRRSRLAWKTFAVASTAKEFTHTLGTQSLAKAVRSSQIPKLCFVFTGQGAQWHAMGRELFSVQIFRQSLMKADRYLKNLGCPWSLIEELWRDEGYTNINQATYSQPICTALQVALVDTMAHWAIKPTCVVGHSSGEIAAAYCKGSITSESAWKLSYHRGHLSQSVRSLAPDMEGAMMAIGVGEEKAQDYLTRLTNCHVVVACFNSPSSVTVSGDAAGITQLKTLLDADGIFARKLKVDVAYHSRHMLMVSQVYLGLIEDLQVLNGDQEIAIFSSVTGGQVDSADLGAQYWVDNMVSPVRFLQAVQKLEEHTANARHFGRERNKPAVDIFVELGPHGALQGPLKQILAIKETKSASISYVSLLHRGNDANETTLMAAGRLFALGYPVDVPKVNGPQAGPKGEVTAPLVDLPTYPWNRNARYWFESQMAHSYRFRKHPRHDLFGAVTADSSSTEPRWRNFLRLSESPWIEDHRVQSSTIYPAAGMIVMAIQAAHQTADETKEIVGFDLRDISIGKALIVPHDENGVETMLQFRPWQIGSQAATAVWQHFAISSRAKDHDWQEHCSGLICSRYKGSNQRLFPDEDDEENKHYLLEYWKIKSTCSRVDSPRQFYEGLETIGLKYGPAFQNIVKIASGNYRGSCVVRIPDTKAVMPMKYELPHLIHPSTLDNIFQMALPALTPINEPLHVAMVPTFLESLYVSSDISSTPGDQLYGYSVAGKPGFREAEATIAVFDDTWKQPQVIVKNLRCTALSAMTENVVSTESASNIRKLCAEFVWKEDIELLSSEDATELFKHAADRYAHLDPIVIEELELGAFVYIERILKAFTPGEAKSFAPHLQLFYQWMQHQHELALKGVIEHQTPRINWLKLSDEYENELLQRVSTDTVDGEIMCRVGEHLAKIMKSEVEPLQVMLEGNLLYKFYHDGVGMDEGYAQLTEYLDKLAHKRPYINILEVGAGTGGTTLPLLRVLGGENGTSPRFSSYTFTDISSGFFEKAQETLKTWTAFVTFKRLNVEEDPIAQGFQAGAYDVVVAANVLHATHSMDKTLANVRTLLKPGGKLVLGEITHMLQRIPMIVGCLPGWWMGEADGRKWGPTMTEGGWHDVLLRQGLSGVDLTLHEYPDPKDHALAVMISTALPLPEVAVSATVVIVLPAIVDQELSGLSADIIQQLAELKVSSSFVSLEDIHEISLRECSCIVLTEASSPLLYQIQTREFDAAKKIILEAASTLWVTKGAAMGSQKPEASLMTGLGRTIRAENPSLALATLDLDPNFPSATAVNATCILKVMNAMLSGSEKALDWEYALRDGIVFIPRMIAQREVNAMLGELSLPPVVELHPFKQIDRPIKLDIGVPGMLDTLRFVEDTDAANAMAHDDVEIEVKASGLNFFDIMISMGQLSDSMLGTECSGVVRRVGDGVTRVQIGDRVMTWRLGCHQTYVRNPEMMVQKIPEAVSFEIAASIPTIYCTVYHALIDGARLHAGESILIHAAAGGVGQAAIILSKHLEAEIFVTVSSEEKKALFMEKYAIPEDHIFNSRNLSFAKGVMRMTNGRGVDVALNSLAGEALRMTWYCTAMFGRFVEIGKKDIVGNTGLDMAPFMKNITFLSINLAGIIRHNVLLAARIFQSVVQLMDKGVVRAVEPLNVYNYSQMEIAFRTMQAGKHMGKIVLKANDNDLVPMIPRRKRDVELDGQSTYLLAGGLGGLGRSVARWMVEHGARNIVFISRAGGQKDEARKLIEELQAKNITVVAHACDVSDLEKLKIVFDECARWMPPIRGILQGAMVLQDSTFENMTCDDFITAVHPKVQGSWNLHLCAPKDLDFFVMLSSSAGIAGSRGQGNYAAGNTYQDALAHYRRSHNLIATTIDVGMILDVGFVAENLEAIDNLKNWGFISVREEEFHLMLAAAIRGTGTSPTSVPAQLITGLGTGGMIKQSGANEPFWFSDAKFAHMRLVDTQSDAQEAHDGTQHLHALLQRVTSLAEASDIVCKAITEKLAKSMMMPIEDIDPGKSVNTYGVDSLVAVELRNWIFREIEADVSVFDILSSVPITVLSGKIAAKSGFVSAGVLEGAEA</sequence>
<dbReference type="InterPro" id="IPR014030">
    <property type="entry name" value="Ketoacyl_synth_N"/>
</dbReference>
<feature type="region of interest" description="C-terminal hotdog fold" evidence="8">
    <location>
        <begin position="932"/>
        <end position="1086"/>
    </location>
</feature>
<feature type="active site" description="Proton acceptor; for dehydratase activity" evidence="8">
    <location>
        <position position="801"/>
    </location>
</feature>
<dbReference type="Proteomes" id="UP000664534">
    <property type="component" value="Unassembled WGS sequence"/>
</dbReference>
<evidence type="ECO:0000313" key="13">
    <source>
        <dbReference type="Proteomes" id="UP000664534"/>
    </source>
</evidence>
<dbReference type="InterPro" id="IPR014043">
    <property type="entry name" value="Acyl_transferase_dom"/>
</dbReference>
<dbReference type="InterPro" id="IPR011032">
    <property type="entry name" value="GroES-like_sf"/>
</dbReference>
<dbReference type="OrthoDB" id="329835at2759"/>
<dbReference type="InterPro" id="IPR013154">
    <property type="entry name" value="ADH-like_N"/>
</dbReference>
<dbReference type="InterPro" id="IPR009081">
    <property type="entry name" value="PP-bd_ACP"/>
</dbReference>
<dbReference type="Pfam" id="PF13602">
    <property type="entry name" value="ADH_zinc_N_2"/>
    <property type="match status" value="1"/>
</dbReference>
<dbReference type="GO" id="GO:0006633">
    <property type="term" value="P:fatty acid biosynthetic process"/>
    <property type="evidence" value="ECO:0007669"/>
    <property type="project" value="TreeGrafter"/>
</dbReference>
<dbReference type="InterPro" id="IPR036736">
    <property type="entry name" value="ACP-like_sf"/>
</dbReference>
<dbReference type="SMART" id="SM00827">
    <property type="entry name" value="PKS_AT"/>
    <property type="match status" value="1"/>
</dbReference>
<dbReference type="Gene3D" id="3.30.70.3290">
    <property type="match status" value="1"/>
</dbReference>
<dbReference type="SUPFAM" id="SSF50129">
    <property type="entry name" value="GroES-like"/>
    <property type="match status" value="1"/>
</dbReference>
<dbReference type="Gene3D" id="3.40.50.720">
    <property type="entry name" value="NAD(P)-binding Rossmann-like Domain"/>
    <property type="match status" value="2"/>
</dbReference>
<reference evidence="12" key="1">
    <citation type="submission" date="2021-03" db="EMBL/GenBank/DDBJ databases">
        <authorList>
            <person name="Tagirdzhanova G."/>
        </authorList>
    </citation>
    <scope>NUCLEOTIDE SEQUENCE</scope>
</reference>
<dbReference type="InterPro" id="IPR032821">
    <property type="entry name" value="PKS_assoc"/>
</dbReference>
<dbReference type="CDD" id="cd05195">
    <property type="entry name" value="enoyl_red"/>
    <property type="match status" value="1"/>
</dbReference>
<evidence type="ECO:0000259" key="9">
    <source>
        <dbReference type="PROSITE" id="PS50075"/>
    </source>
</evidence>
<dbReference type="Pfam" id="PF14765">
    <property type="entry name" value="PS-DH"/>
    <property type="match status" value="1"/>
</dbReference>
<dbReference type="Pfam" id="PF23297">
    <property type="entry name" value="ACP_SdgA_C"/>
    <property type="match status" value="1"/>
</dbReference>
<dbReference type="CDD" id="cd00833">
    <property type="entry name" value="PKS"/>
    <property type="match status" value="1"/>
</dbReference>
<dbReference type="PROSITE" id="PS00012">
    <property type="entry name" value="PHOSPHOPANTETHEINE"/>
    <property type="match status" value="1"/>
</dbReference>
<dbReference type="Gene3D" id="3.40.50.150">
    <property type="entry name" value="Vaccinia Virus protein VP39"/>
    <property type="match status" value="1"/>
</dbReference>
<dbReference type="Gene3D" id="3.10.129.110">
    <property type="entry name" value="Polyketide synthase dehydratase"/>
    <property type="match status" value="1"/>
</dbReference>
<feature type="active site" description="Proton donor; for dehydratase activity" evidence="8">
    <location>
        <position position="997"/>
    </location>
</feature>
<dbReference type="Pfam" id="PF21089">
    <property type="entry name" value="PKS_DH_N"/>
    <property type="match status" value="1"/>
</dbReference>
<evidence type="ECO:0000259" key="10">
    <source>
        <dbReference type="PROSITE" id="PS52004"/>
    </source>
</evidence>
<dbReference type="SMART" id="SM00825">
    <property type="entry name" value="PKS_KS"/>
    <property type="match status" value="1"/>
</dbReference>
<dbReference type="InterPro" id="IPR020807">
    <property type="entry name" value="PKS_DH"/>
</dbReference>
<feature type="domain" description="Ketosynthase family 3 (KS3)" evidence="10">
    <location>
        <begin position="1"/>
        <end position="217"/>
    </location>
</feature>
<dbReference type="SUPFAM" id="SSF47336">
    <property type="entry name" value="ACP-like"/>
    <property type="match status" value="1"/>
</dbReference>
<evidence type="ECO:0000313" key="12">
    <source>
        <dbReference type="EMBL" id="CAF9909480.1"/>
    </source>
</evidence>
<evidence type="ECO:0000259" key="11">
    <source>
        <dbReference type="PROSITE" id="PS52019"/>
    </source>
</evidence>
<dbReference type="PROSITE" id="PS52019">
    <property type="entry name" value="PKS_MFAS_DH"/>
    <property type="match status" value="1"/>
</dbReference>
<dbReference type="Pfam" id="PF02801">
    <property type="entry name" value="Ketoacyl-synt_C"/>
    <property type="match status" value="1"/>
</dbReference>
<dbReference type="SUPFAM" id="SSF51735">
    <property type="entry name" value="NAD(P)-binding Rossmann-fold domains"/>
    <property type="match status" value="2"/>
</dbReference>
<dbReference type="GO" id="GO:0004312">
    <property type="term" value="F:fatty acid synthase activity"/>
    <property type="evidence" value="ECO:0007669"/>
    <property type="project" value="TreeGrafter"/>
</dbReference>
<dbReference type="SUPFAM" id="SSF53901">
    <property type="entry name" value="Thiolase-like"/>
    <property type="match status" value="1"/>
</dbReference>
<dbReference type="InterPro" id="IPR020841">
    <property type="entry name" value="PKS_Beta-ketoAc_synthase_dom"/>
</dbReference>
<evidence type="ECO:0008006" key="14">
    <source>
        <dbReference type="Google" id="ProtNLM"/>
    </source>
</evidence>
<dbReference type="Pfam" id="PF08242">
    <property type="entry name" value="Methyltransf_12"/>
    <property type="match status" value="1"/>
</dbReference>
<dbReference type="InterPro" id="IPR016039">
    <property type="entry name" value="Thiolase-like"/>
</dbReference>
<dbReference type="EMBL" id="CAJPDT010000006">
    <property type="protein sequence ID" value="CAF9909480.1"/>
    <property type="molecule type" value="Genomic_DNA"/>
</dbReference>
<dbReference type="PROSITE" id="PS50075">
    <property type="entry name" value="CARRIER"/>
    <property type="match status" value="1"/>
</dbReference>
<dbReference type="PANTHER" id="PTHR43775:SF29">
    <property type="entry name" value="ASPERFURANONE POLYKETIDE SYNTHASE AFOG-RELATED"/>
    <property type="match status" value="1"/>
</dbReference>
<keyword evidence="1" id="KW-0596">Phosphopantetheine</keyword>
<dbReference type="GO" id="GO:0030639">
    <property type="term" value="P:polyketide biosynthetic process"/>
    <property type="evidence" value="ECO:0007669"/>
    <property type="project" value="UniProtKB-ARBA"/>
</dbReference>